<reference evidence="2" key="1">
    <citation type="submission" date="2015-06" db="UniProtKB">
        <authorList>
            <consortium name="EnsemblPlants"/>
        </authorList>
    </citation>
    <scope>IDENTIFICATION</scope>
</reference>
<dbReference type="NCBIfam" id="TIGR01640">
    <property type="entry name" value="F_box_assoc_1"/>
    <property type="match status" value="1"/>
</dbReference>
<dbReference type="InterPro" id="IPR017451">
    <property type="entry name" value="F-box-assoc_interact_dom"/>
</dbReference>
<dbReference type="Pfam" id="PF08268">
    <property type="entry name" value="FBA_3"/>
    <property type="match status" value="1"/>
</dbReference>
<proteinExistence type="predicted"/>
<feature type="domain" description="F-box associated beta-propeller type 3" evidence="1">
    <location>
        <begin position="55"/>
        <end position="294"/>
    </location>
</feature>
<dbReference type="InterPro" id="IPR013187">
    <property type="entry name" value="F-box-assoc_dom_typ3"/>
</dbReference>
<name>N1QWW1_AEGTA</name>
<organism evidence="2">
    <name type="scientific">Aegilops tauschii</name>
    <name type="common">Tausch's goatgrass</name>
    <name type="synonym">Aegilops squarrosa</name>
    <dbReference type="NCBI Taxonomy" id="37682"/>
    <lineage>
        <taxon>Eukaryota</taxon>
        <taxon>Viridiplantae</taxon>
        <taxon>Streptophyta</taxon>
        <taxon>Embryophyta</taxon>
        <taxon>Tracheophyta</taxon>
        <taxon>Spermatophyta</taxon>
        <taxon>Magnoliopsida</taxon>
        <taxon>Liliopsida</taxon>
        <taxon>Poales</taxon>
        <taxon>Poaceae</taxon>
        <taxon>BOP clade</taxon>
        <taxon>Pooideae</taxon>
        <taxon>Triticodae</taxon>
        <taxon>Triticeae</taxon>
        <taxon>Triticinae</taxon>
        <taxon>Aegilops</taxon>
    </lineage>
</organism>
<sequence>MEDGKTAPPAAKRRKKESPHVPHEIISEILVNLPVESLMRWEANQQCTTVPLMHGIDLTSDYLMHDFAHCDGLVLLPVGFTAYVLNPATRRTLKLPRGRGADPPPRQKPLSFEMCHQAFGLGQDSRSGAYKVARFSYSSLHLLTGTCSYRSITMEVFTIGTDRHWRETVTRPPYPVLARRTATFFKGSVIWAIDERNLGKAAPGFLRFSLEDEAFGVMPPPPCYPMLEYTRFSLSELRGELCLTCEGANISSVELWMCNNVEKPRWDRRYTIAALMFRPPELCPIATFDDEIVFKERVSYTRRYNLKTKAYKDRFCMANLRYHHPSTGKLGFQRRIFFSFDVIPYVPSLIPV</sequence>
<dbReference type="EnsemblPlants" id="EMT14796">
    <property type="protein sequence ID" value="EMT14796"/>
    <property type="gene ID" value="F775_04839"/>
</dbReference>
<dbReference type="PANTHER" id="PTHR31111:SF133">
    <property type="entry name" value="OS07G0196600 PROTEIN"/>
    <property type="match status" value="1"/>
</dbReference>
<accession>N1QWW1</accession>
<dbReference type="PANTHER" id="PTHR31111">
    <property type="entry name" value="BNAA05G37150D PROTEIN-RELATED"/>
    <property type="match status" value="1"/>
</dbReference>
<evidence type="ECO:0000313" key="2">
    <source>
        <dbReference type="EnsemblPlants" id="EMT14796"/>
    </source>
</evidence>
<evidence type="ECO:0000259" key="1">
    <source>
        <dbReference type="Pfam" id="PF08268"/>
    </source>
</evidence>
<protein>
    <recommendedName>
        <fullName evidence="1">F-box associated beta-propeller type 3 domain-containing protein</fullName>
    </recommendedName>
</protein>
<dbReference type="AlphaFoldDB" id="N1QWW1"/>